<dbReference type="EMBL" id="JBAMIC010004070">
    <property type="protein sequence ID" value="KAK7087803.1"/>
    <property type="molecule type" value="Genomic_DNA"/>
</dbReference>
<evidence type="ECO:0000313" key="10">
    <source>
        <dbReference type="Proteomes" id="UP001374579"/>
    </source>
</evidence>
<evidence type="ECO:0000256" key="8">
    <source>
        <dbReference type="ARBA" id="ARBA00023277"/>
    </source>
</evidence>
<dbReference type="Proteomes" id="UP001374579">
    <property type="component" value="Unassembled WGS sequence"/>
</dbReference>
<name>A0AAN9AIZ8_9CAEN</name>
<evidence type="ECO:0000256" key="6">
    <source>
        <dbReference type="ARBA" id="ARBA00022801"/>
    </source>
</evidence>
<comment type="similarity">
    <text evidence="3">Belongs to the YdjC deacetylase family.</text>
</comment>
<evidence type="ECO:0000256" key="3">
    <source>
        <dbReference type="ARBA" id="ARBA00008843"/>
    </source>
</evidence>
<dbReference type="PANTHER" id="PTHR31609">
    <property type="entry name" value="YDJC DEACETYLASE FAMILY MEMBER"/>
    <property type="match status" value="1"/>
</dbReference>
<keyword evidence="7" id="KW-0460">Magnesium</keyword>
<accession>A0AAN9AIZ8</accession>
<sequence length="301" mass="33218">MARRLIVTADDMGYNVERNQAIVDCYENKAVTNSSLMVNGVATEDAAQLASKHGLPTGLHFNISEGVPVRSDSSYKTLTNNEGHFLSIHNLGEAVAQGKIDMKEVKEELTAQIARYVELIGSTPVYVDGHQHAHMLPGLVETFAQTLSEHGVRATRLPYELDLKSATWVGEPWNKFFYIVSDNAEKAKPVLKAHNIWASDAYYGLMTMGTNMTAERLQTGIKRPFDSLAKSAESGQPITCELMTHPGYACKGPGGCGDGPDDFSQSTDREYEKSILESKEMMNFYKTHGITLMSYHDCLKA</sequence>
<proteinExistence type="inferred from homology"/>
<dbReference type="GO" id="GO:0046872">
    <property type="term" value="F:metal ion binding"/>
    <property type="evidence" value="ECO:0007669"/>
    <property type="project" value="UniProtKB-KW"/>
</dbReference>
<dbReference type="AlphaFoldDB" id="A0AAN9AIZ8"/>
<dbReference type="SUPFAM" id="SSF88713">
    <property type="entry name" value="Glycoside hydrolase/deacetylase"/>
    <property type="match status" value="1"/>
</dbReference>
<dbReference type="Pfam" id="PF04794">
    <property type="entry name" value="YdjC"/>
    <property type="match status" value="1"/>
</dbReference>
<dbReference type="GO" id="GO:0005975">
    <property type="term" value="P:carbohydrate metabolic process"/>
    <property type="evidence" value="ECO:0007669"/>
    <property type="project" value="InterPro"/>
</dbReference>
<comment type="cofactor">
    <cofactor evidence="1">
        <name>Mg(2+)</name>
        <dbReference type="ChEBI" id="CHEBI:18420"/>
    </cofactor>
</comment>
<keyword evidence="8" id="KW-0119">Carbohydrate metabolism</keyword>
<evidence type="ECO:0000256" key="4">
    <source>
        <dbReference type="ARBA" id="ARBA00018477"/>
    </source>
</evidence>
<dbReference type="Gene3D" id="3.20.20.370">
    <property type="entry name" value="Glycoside hydrolase/deacetylase"/>
    <property type="match status" value="1"/>
</dbReference>
<dbReference type="GO" id="GO:0019213">
    <property type="term" value="F:deacetylase activity"/>
    <property type="evidence" value="ECO:0007669"/>
    <property type="project" value="TreeGrafter"/>
</dbReference>
<dbReference type="InterPro" id="IPR006879">
    <property type="entry name" value="YdjC-like"/>
</dbReference>
<protein>
    <recommendedName>
        <fullName evidence="4">Carbohydrate deacetylase</fullName>
    </recommendedName>
</protein>
<gene>
    <name evidence="9" type="ORF">V1264_021807</name>
</gene>
<evidence type="ECO:0000313" key="9">
    <source>
        <dbReference type="EMBL" id="KAK7087803.1"/>
    </source>
</evidence>
<reference evidence="9 10" key="1">
    <citation type="submission" date="2024-02" db="EMBL/GenBank/DDBJ databases">
        <title>Chromosome-scale genome assembly of the rough periwinkle Littorina saxatilis.</title>
        <authorList>
            <person name="De Jode A."/>
            <person name="Faria R."/>
            <person name="Formenti G."/>
            <person name="Sims Y."/>
            <person name="Smith T.P."/>
            <person name="Tracey A."/>
            <person name="Wood J.M.D."/>
            <person name="Zagrodzka Z.B."/>
            <person name="Johannesson K."/>
            <person name="Butlin R.K."/>
            <person name="Leder E.H."/>
        </authorList>
    </citation>
    <scope>NUCLEOTIDE SEQUENCE [LARGE SCALE GENOMIC DNA]</scope>
    <source>
        <strain evidence="9">Snail1</strain>
        <tissue evidence="9">Muscle</tissue>
    </source>
</reference>
<dbReference type="InterPro" id="IPR011330">
    <property type="entry name" value="Glyco_hydro/deAcase_b/a-brl"/>
</dbReference>
<dbReference type="GO" id="GO:0016787">
    <property type="term" value="F:hydrolase activity"/>
    <property type="evidence" value="ECO:0007669"/>
    <property type="project" value="UniProtKB-KW"/>
</dbReference>
<evidence type="ECO:0000256" key="1">
    <source>
        <dbReference type="ARBA" id="ARBA00001946"/>
    </source>
</evidence>
<keyword evidence="10" id="KW-1185">Reference proteome</keyword>
<dbReference type="PANTHER" id="PTHR31609:SF1">
    <property type="entry name" value="CARBOHYDRATE DEACETYLASE"/>
    <property type="match status" value="1"/>
</dbReference>
<keyword evidence="5" id="KW-0479">Metal-binding</keyword>
<organism evidence="9 10">
    <name type="scientific">Littorina saxatilis</name>
    <dbReference type="NCBI Taxonomy" id="31220"/>
    <lineage>
        <taxon>Eukaryota</taxon>
        <taxon>Metazoa</taxon>
        <taxon>Spiralia</taxon>
        <taxon>Lophotrochozoa</taxon>
        <taxon>Mollusca</taxon>
        <taxon>Gastropoda</taxon>
        <taxon>Caenogastropoda</taxon>
        <taxon>Littorinimorpha</taxon>
        <taxon>Littorinoidea</taxon>
        <taxon>Littorinidae</taxon>
        <taxon>Littorina</taxon>
    </lineage>
</organism>
<comment type="function">
    <text evidence="2">Probably catalyzes the deacetylation of acetylated carbohydrates an important step in the degradation of oligosaccharides.</text>
</comment>
<comment type="caution">
    <text evidence="9">The sequence shown here is derived from an EMBL/GenBank/DDBJ whole genome shotgun (WGS) entry which is preliminary data.</text>
</comment>
<evidence type="ECO:0000256" key="7">
    <source>
        <dbReference type="ARBA" id="ARBA00022842"/>
    </source>
</evidence>
<evidence type="ECO:0000256" key="2">
    <source>
        <dbReference type="ARBA" id="ARBA00003451"/>
    </source>
</evidence>
<evidence type="ECO:0000256" key="5">
    <source>
        <dbReference type="ARBA" id="ARBA00022723"/>
    </source>
</evidence>
<keyword evidence="6" id="KW-0378">Hydrolase</keyword>